<dbReference type="GO" id="GO:0046872">
    <property type="term" value="F:metal ion binding"/>
    <property type="evidence" value="ECO:0007669"/>
    <property type="project" value="UniProtKB-KW"/>
</dbReference>
<evidence type="ECO:0000313" key="14">
    <source>
        <dbReference type="EMBL" id="TGB04175.1"/>
    </source>
</evidence>
<evidence type="ECO:0000256" key="1">
    <source>
        <dbReference type="ARBA" id="ARBA00001947"/>
    </source>
</evidence>
<feature type="transmembrane region" description="Helical" evidence="12">
    <location>
        <begin position="12"/>
        <end position="41"/>
    </location>
</feature>
<keyword evidence="15" id="KW-1185">Reference proteome</keyword>
<dbReference type="PANTHER" id="PTHR39188:SF3">
    <property type="entry name" value="STAGE IV SPORULATION PROTEIN FB"/>
    <property type="match status" value="1"/>
</dbReference>
<dbReference type="PANTHER" id="PTHR39188">
    <property type="entry name" value="MEMBRANE-ASSOCIATED ZINC METALLOPROTEASE M50B"/>
    <property type="match status" value="1"/>
</dbReference>
<evidence type="ECO:0000256" key="10">
    <source>
        <dbReference type="ARBA" id="ARBA00023049"/>
    </source>
</evidence>
<keyword evidence="4" id="KW-0645">Protease</keyword>
<feature type="transmembrane region" description="Helical" evidence="12">
    <location>
        <begin position="83"/>
        <end position="103"/>
    </location>
</feature>
<keyword evidence="7" id="KW-0378">Hydrolase</keyword>
<feature type="domain" description="Peptidase M50" evidence="13">
    <location>
        <begin position="32"/>
        <end position="103"/>
    </location>
</feature>
<accession>A0A4Z0H4Q1</accession>
<feature type="transmembrane region" description="Helical" evidence="12">
    <location>
        <begin position="115"/>
        <end position="134"/>
    </location>
</feature>
<dbReference type="EMBL" id="SRJC01000001">
    <property type="protein sequence ID" value="TGB04175.1"/>
    <property type="molecule type" value="Genomic_DNA"/>
</dbReference>
<evidence type="ECO:0000313" key="15">
    <source>
        <dbReference type="Proteomes" id="UP000297982"/>
    </source>
</evidence>
<organism evidence="14 15">
    <name type="scientific">Halobacillus salinus</name>
    <dbReference type="NCBI Taxonomy" id="192814"/>
    <lineage>
        <taxon>Bacteria</taxon>
        <taxon>Bacillati</taxon>
        <taxon>Bacillota</taxon>
        <taxon>Bacilli</taxon>
        <taxon>Bacillales</taxon>
        <taxon>Bacillaceae</taxon>
        <taxon>Halobacillus</taxon>
    </lineage>
</organism>
<dbReference type="Proteomes" id="UP000297982">
    <property type="component" value="Unassembled WGS sequence"/>
</dbReference>
<keyword evidence="5 12" id="KW-0812">Transmembrane</keyword>
<comment type="cofactor">
    <cofactor evidence="1">
        <name>Zn(2+)</name>
        <dbReference type="ChEBI" id="CHEBI:29105"/>
    </cofactor>
</comment>
<dbReference type="STRING" id="192814.GCA_900166575_01121"/>
<evidence type="ECO:0000256" key="5">
    <source>
        <dbReference type="ARBA" id="ARBA00022692"/>
    </source>
</evidence>
<evidence type="ECO:0000256" key="12">
    <source>
        <dbReference type="SAM" id="Phobius"/>
    </source>
</evidence>
<evidence type="ECO:0000256" key="8">
    <source>
        <dbReference type="ARBA" id="ARBA00022833"/>
    </source>
</evidence>
<comment type="similarity">
    <text evidence="3">Belongs to the peptidase M50B family.</text>
</comment>
<feature type="domain" description="Peptidase M50" evidence="13">
    <location>
        <begin position="108"/>
        <end position="148"/>
    </location>
</feature>
<keyword evidence="10" id="KW-0482">Metalloprotease</keyword>
<gene>
    <name evidence="14" type="ORF">E4663_03980</name>
</gene>
<dbReference type="GO" id="GO:0008237">
    <property type="term" value="F:metallopeptidase activity"/>
    <property type="evidence" value="ECO:0007669"/>
    <property type="project" value="UniProtKB-KW"/>
</dbReference>
<reference evidence="14 15" key="1">
    <citation type="journal article" date="2003" name="Int. J. Syst. Evol. Microbiol.">
        <title>Halobacillus salinus sp. nov., isolated from a salt lake on the coast of the East Sea in Korea.</title>
        <authorList>
            <person name="Yoon J.H."/>
            <person name="Kang K.H."/>
            <person name="Park Y.H."/>
        </authorList>
    </citation>
    <scope>NUCLEOTIDE SEQUENCE [LARGE SCALE GENOMIC DNA]</scope>
    <source>
        <strain evidence="14 15">HSL-3</strain>
    </source>
</reference>
<name>A0A4Z0H4Q1_9BACI</name>
<evidence type="ECO:0000259" key="13">
    <source>
        <dbReference type="Pfam" id="PF02163"/>
    </source>
</evidence>
<keyword evidence="6" id="KW-0479">Metal-binding</keyword>
<evidence type="ECO:0000256" key="9">
    <source>
        <dbReference type="ARBA" id="ARBA00022989"/>
    </source>
</evidence>
<evidence type="ECO:0000256" key="4">
    <source>
        <dbReference type="ARBA" id="ARBA00022670"/>
    </source>
</evidence>
<sequence length="285" mass="33330">MKALRFTNTIHIHPLFFLLAISALLTGQIYPFIVLFSIVVIHECGHFYMAKYYGWRVSKIEIWLFGGAVVSDEHQSRPIKEQVQVTLAGPLQHVWIFGLLFFLEWAVGPHPLLSTAVYYNGVILLFNLLPIWPLDGGKLVFYFFSQVATFRNTQLFTLAFSLCAFLSLSGWMTLYHHWTLASIWLAAFLLIEQFLEWRRRSYVLMRYLLYRSSNIKDNLPSKFIKVRDDLLVRDVLKNLRANCRHVYVLKRPEGSYIVDERECLDAFFTRGDANLRLRDIPNISQ</sequence>
<dbReference type="Pfam" id="PF02163">
    <property type="entry name" value="Peptidase_M50"/>
    <property type="match status" value="2"/>
</dbReference>
<keyword evidence="8" id="KW-0862">Zinc</keyword>
<feature type="transmembrane region" description="Helical" evidence="12">
    <location>
        <begin position="178"/>
        <end position="195"/>
    </location>
</feature>
<dbReference type="GO" id="GO:0006508">
    <property type="term" value="P:proteolysis"/>
    <property type="evidence" value="ECO:0007669"/>
    <property type="project" value="UniProtKB-KW"/>
</dbReference>
<evidence type="ECO:0000256" key="2">
    <source>
        <dbReference type="ARBA" id="ARBA00004141"/>
    </source>
</evidence>
<comment type="subcellular location">
    <subcellularLocation>
        <location evidence="2">Membrane</location>
        <topology evidence="2">Multi-pass membrane protein</topology>
    </subcellularLocation>
</comment>
<evidence type="ECO:0000256" key="7">
    <source>
        <dbReference type="ARBA" id="ARBA00022801"/>
    </source>
</evidence>
<keyword evidence="11 12" id="KW-0472">Membrane</keyword>
<dbReference type="GO" id="GO:0016020">
    <property type="term" value="C:membrane"/>
    <property type="evidence" value="ECO:0007669"/>
    <property type="project" value="UniProtKB-SubCell"/>
</dbReference>
<comment type="caution">
    <text evidence="14">The sequence shown here is derived from an EMBL/GenBank/DDBJ whole genome shotgun (WGS) entry which is preliminary data.</text>
</comment>
<dbReference type="RefSeq" id="WP_135326752.1">
    <property type="nucleotide sequence ID" value="NZ_SRJC01000001.1"/>
</dbReference>
<evidence type="ECO:0000256" key="3">
    <source>
        <dbReference type="ARBA" id="ARBA00007931"/>
    </source>
</evidence>
<evidence type="ECO:0000256" key="11">
    <source>
        <dbReference type="ARBA" id="ARBA00023136"/>
    </source>
</evidence>
<protein>
    <submittedName>
        <fullName evidence="14">Stage IV sporulation protein FB</fullName>
    </submittedName>
</protein>
<proteinExistence type="inferred from homology"/>
<dbReference type="AlphaFoldDB" id="A0A4Z0H4Q1"/>
<evidence type="ECO:0000256" key="6">
    <source>
        <dbReference type="ARBA" id="ARBA00022723"/>
    </source>
</evidence>
<dbReference type="InterPro" id="IPR008915">
    <property type="entry name" value="Peptidase_M50"/>
</dbReference>
<feature type="transmembrane region" description="Helical" evidence="12">
    <location>
        <begin position="155"/>
        <end position="172"/>
    </location>
</feature>
<keyword evidence="9 12" id="KW-1133">Transmembrane helix</keyword>